<dbReference type="InterPro" id="IPR014597">
    <property type="entry name" value="ABC_tp_sb"/>
</dbReference>
<dbReference type="GO" id="GO:0022857">
    <property type="term" value="F:transmembrane transporter activity"/>
    <property type="evidence" value="ECO:0007669"/>
    <property type="project" value="InterPro"/>
</dbReference>
<gene>
    <name evidence="2" type="ORF">I7X39_14920</name>
</gene>
<sequence>MQRRPALAACAALGFLPHGWGARDAIAHWAAQFQPSSLSAQAQREELAWFRAAAAPFRGQSIKVVSEIIDTHEYEAKVLAPAFSEITGIQVQHELIPEGEVVRRIREQMLRGTPHYDAYVNDSDLIGTHWRYDATLVLSDWMRGEGRAQTLPTLDLKDFIGLAFTTAPNGDLYQLPDQQFANLYWFRHDWFSRPDLQRRFQTRYGYALGVPLNWSAYEDIAEFFSHEVQRLDGRRIYGHMDYGKRDPSLGWRFTDAWLSMAGQGSPGYPNGLPVDEWGLRMEGCRPVGASVARGGGTNSPAARYALERYLDWLRRFAPPGAAELDFNQAGPVPGQGAIAQQIFWYTAFTAAMSKPGLPVNHADGRPKWRVAPSPHGAYWQSGMQRGYQDVGAWTLLKSTPLARRRMAWLYAQFCVCKAVSLKKSLTGLTFVRESDIRSEAMTRLAPRLGGLVEFYRSPSRVYWTPTGPNVPDYPELAELWWQHVGMASEGRVGAQQALDDLAEAMDASLARLARSQNGPCAPRLRERLSEAQWQTLPGAARPRLANEKPPGRTIAYERLLRMWQFGSDAK</sequence>
<protein>
    <submittedName>
        <fullName evidence="2">Carbohydrate ABC transporter substrate-binding protein</fullName>
    </submittedName>
</protein>
<keyword evidence="1" id="KW-0732">Signal</keyword>
<dbReference type="RefSeq" id="WP_198111949.1">
    <property type="nucleotide sequence ID" value="NZ_JAEDAK010000010.1"/>
</dbReference>
<dbReference type="PANTHER" id="PTHR43649:SF33">
    <property type="entry name" value="POLYGALACTURONAN_RHAMNOGALACTURONAN-BINDING PROTEIN YTCQ"/>
    <property type="match status" value="1"/>
</dbReference>
<name>A0A931NIM1_9BURK</name>
<accession>A0A931NIM1</accession>
<dbReference type="PIRSF" id="PIRSF035859">
    <property type="entry name" value="ABC_tp_sb"/>
    <property type="match status" value="1"/>
</dbReference>
<dbReference type="Proteomes" id="UP000613266">
    <property type="component" value="Unassembled WGS sequence"/>
</dbReference>
<evidence type="ECO:0000313" key="2">
    <source>
        <dbReference type="EMBL" id="MBH9578179.1"/>
    </source>
</evidence>
<proteinExistence type="predicted"/>
<evidence type="ECO:0000313" key="3">
    <source>
        <dbReference type="Proteomes" id="UP000613266"/>
    </source>
</evidence>
<reference evidence="2" key="1">
    <citation type="submission" date="2020-12" db="EMBL/GenBank/DDBJ databases">
        <title>The genome sequence of Inhella sp. 1Y17.</title>
        <authorList>
            <person name="Liu Y."/>
        </authorList>
    </citation>
    <scope>NUCLEOTIDE SEQUENCE</scope>
    <source>
        <strain evidence="2">1Y17</strain>
    </source>
</reference>
<dbReference type="EMBL" id="JAEDAK010000010">
    <property type="protein sequence ID" value="MBH9578179.1"/>
    <property type="molecule type" value="Genomic_DNA"/>
</dbReference>
<keyword evidence="3" id="KW-1185">Reference proteome</keyword>
<evidence type="ECO:0000256" key="1">
    <source>
        <dbReference type="ARBA" id="ARBA00022729"/>
    </source>
</evidence>
<dbReference type="Gene3D" id="3.40.190.10">
    <property type="entry name" value="Periplasmic binding protein-like II"/>
    <property type="match status" value="2"/>
</dbReference>
<comment type="caution">
    <text evidence="2">The sequence shown here is derived from an EMBL/GenBank/DDBJ whole genome shotgun (WGS) entry which is preliminary data.</text>
</comment>
<dbReference type="InterPro" id="IPR050490">
    <property type="entry name" value="Bact_solute-bd_prot1"/>
</dbReference>
<dbReference type="SUPFAM" id="SSF53850">
    <property type="entry name" value="Periplasmic binding protein-like II"/>
    <property type="match status" value="1"/>
</dbReference>
<organism evidence="2 3">
    <name type="scientific">Inhella proteolytica</name>
    <dbReference type="NCBI Taxonomy" id="2795029"/>
    <lineage>
        <taxon>Bacteria</taxon>
        <taxon>Pseudomonadati</taxon>
        <taxon>Pseudomonadota</taxon>
        <taxon>Betaproteobacteria</taxon>
        <taxon>Burkholderiales</taxon>
        <taxon>Sphaerotilaceae</taxon>
        <taxon>Inhella</taxon>
    </lineage>
</organism>
<dbReference type="AlphaFoldDB" id="A0A931NIM1"/>
<dbReference type="PANTHER" id="PTHR43649">
    <property type="entry name" value="ARABINOSE-BINDING PROTEIN-RELATED"/>
    <property type="match status" value="1"/>
</dbReference>